<dbReference type="STRING" id="1893.SAMN02787144_10417"/>
<keyword evidence="2" id="KW-0812">Transmembrane</keyword>
<feature type="region of interest" description="Disordered" evidence="1">
    <location>
        <begin position="1"/>
        <end position="31"/>
    </location>
</feature>
<proteinExistence type="predicted"/>
<dbReference type="Pfam" id="PF04186">
    <property type="entry name" value="FxsA"/>
    <property type="match status" value="1"/>
</dbReference>
<dbReference type="NCBIfam" id="NF008528">
    <property type="entry name" value="PRK11463.1-2"/>
    <property type="match status" value="1"/>
</dbReference>
<evidence type="ECO:0000313" key="4">
    <source>
        <dbReference type="Proteomes" id="UP000181909"/>
    </source>
</evidence>
<feature type="region of interest" description="Disordered" evidence="1">
    <location>
        <begin position="187"/>
        <end position="213"/>
    </location>
</feature>
<feature type="transmembrane region" description="Helical" evidence="2">
    <location>
        <begin position="36"/>
        <end position="56"/>
    </location>
</feature>
<protein>
    <submittedName>
        <fullName evidence="3">UPF0716 protein FxsA</fullName>
    </submittedName>
</protein>
<dbReference type="InterPro" id="IPR007313">
    <property type="entry name" value="FxsA"/>
</dbReference>
<dbReference type="EMBL" id="FPJO01000041">
    <property type="protein sequence ID" value="SFY43945.1"/>
    <property type="molecule type" value="Genomic_DNA"/>
</dbReference>
<evidence type="ECO:0000313" key="3">
    <source>
        <dbReference type="EMBL" id="SFY43945.1"/>
    </source>
</evidence>
<gene>
    <name evidence="3" type="ORF">SAMN02787144_10417</name>
</gene>
<evidence type="ECO:0000256" key="1">
    <source>
        <dbReference type="SAM" id="MobiDB-lite"/>
    </source>
</evidence>
<feature type="transmembrane region" description="Helical" evidence="2">
    <location>
        <begin position="62"/>
        <end position="79"/>
    </location>
</feature>
<feature type="compositionally biased region" description="Low complexity" evidence="1">
    <location>
        <begin position="11"/>
        <end position="21"/>
    </location>
</feature>
<feature type="compositionally biased region" description="Basic and acidic residues" evidence="1">
    <location>
        <begin position="191"/>
        <end position="207"/>
    </location>
</feature>
<organism evidence="3 4">
    <name type="scientific">Streptomyces atratus</name>
    <dbReference type="NCBI Taxonomy" id="1893"/>
    <lineage>
        <taxon>Bacteria</taxon>
        <taxon>Bacillati</taxon>
        <taxon>Actinomycetota</taxon>
        <taxon>Actinomycetes</taxon>
        <taxon>Kitasatosporales</taxon>
        <taxon>Streptomycetaceae</taxon>
        <taxon>Streptomyces</taxon>
    </lineage>
</organism>
<feature type="transmembrane region" description="Helical" evidence="2">
    <location>
        <begin position="119"/>
        <end position="143"/>
    </location>
</feature>
<dbReference type="GO" id="GO:0016020">
    <property type="term" value="C:membrane"/>
    <property type="evidence" value="ECO:0007669"/>
    <property type="project" value="InterPro"/>
</dbReference>
<accession>A0A1K2F846</accession>
<keyword evidence="2" id="KW-0472">Membrane</keyword>
<dbReference type="AlphaFoldDB" id="A0A1K2F846"/>
<dbReference type="Proteomes" id="UP000181909">
    <property type="component" value="Unassembled WGS sequence"/>
</dbReference>
<dbReference type="PANTHER" id="PTHR35335:SF1">
    <property type="entry name" value="UPF0716 PROTEIN FXSA"/>
    <property type="match status" value="1"/>
</dbReference>
<keyword evidence="2" id="KW-1133">Transmembrane helix</keyword>
<evidence type="ECO:0000256" key="2">
    <source>
        <dbReference type="SAM" id="Phobius"/>
    </source>
</evidence>
<reference evidence="3 4" key="1">
    <citation type="submission" date="2016-11" db="EMBL/GenBank/DDBJ databases">
        <authorList>
            <person name="Jaros S."/>
            <person name="Januszkiewicz K."/>
            <person name="Wedrychowicz H."/>
        </authorList>
    </citation>
    <scope>NUCLEOTIDE SEQUENCE [LARGE SCALE GENOMIC DNA]</scope>
    <source>
        <strain evidence="3 4">OK807</strain>
    </source>
</reference>
<sequence length="213" mass="22267">MITPLCRSDGRTGTLGTMTTGTPPPTAPKRSRARTLVPLAIAAWAVLEIWLLTVVADAAGGFTVLLLLAAGIVLGAAVMKRAGRRAFRNLTETLQQMPGQPGAAAAPPATGSSGRGNGFLMLGGLLLMIPGIVSDVAGLLLLVPPVRSWLGRYAERSLERRMRAASPGSLSDAFQQARIHRPDGKVVQGEVIREEGARPGARPDEGPRPPLTS</sequence>
<name>A0A1K2F846_STRAR</name>
<dbReference type="NCBIfam" id="NF008527">
    <property type="entry name" value="PRK11463.1-1"/>
    <property type="match status" value="1"/>
</dbReference>
<dbReference type="PANTHER" id="PTHR35335">
    <property type="entry name" value="UPF0716 PROTEIN FXSA"/>
    <property type="match status" value="1"/>
</dbReference>